<evidence type="ECO:0000313" key="5">
    <source>
        <dbReference type="Proteomes" id="UP001157961"/>
    </source>
</evidence>
<dbReference type="Pfam" id="PF17746">
    <property type="entry name" value="SfsA_N"/>
    <property type="match status" value="1"/>
</dbReference>
<dbReference type="EMBL" id="FXTY01000001">
    <property type="protein sequence ID" value="SMP00835.1"/>
    <property type="molecule type" value="Genomic_DNA"/>
</dbReference>
<comment type="similarity">
    <text evidence="1">Belongs to the SfsA family.</text>
</comment>
<evidence type="ECO:0000259" key="3">
    <source>
        <dbReference type="Pfam" id="PF17746"/>
    </source>
</evidence>
<name>A0ABY1N673_9RHOB</name>
<keyword evidence="5" id="KW-1185">Reference proteome</keyword>
<dbReference type="InterPro" id="IPR040452">
    <property type="entry name" value="SfsA_C"/>
</dbReference>
<dbReference type="CDD" id="cd22359">
    <property type="entry name" value="SfsA-like_bacterial"/>
    <property type="match status" value="1"/>
</dbReference>
<dbReference type="HAMAP" id="MF_00095">
    <property type="entry name" value="SfsA"/>
    <property type="match status" value="1"/>
</dbReference>
<proteinExistence type="inferred from homology"/>
<evidence type="ECO:0000259" key="2">
    <source>
        <dbReference type="Pfam" id="PF03749"/>
    </source>
</evidence>
<feature type="domain" description="SfsA N-terminal OB" evidence="3">
    <location>
        <begin position="13"/>
        <end position="74"/>
    </location>
</feature>
<dbReference type="Gene3D" id="2.40.50.580">
    <property type="match status" value="1"/>
</dbReference>
<dbReference type="InterPro" id="IPR005224">
    <property type="entry name" value="SfsA"/>
</dbReference>
<dbReference type="PANTHER" id="PTHR30545">
    <property type="entry name" value="SUGAR FERMENTATION STIMULATION PROTEIN A"/>
    <property type="match status" value="1"/>
</dbReference>
<sequence length="237" mass="26518">MRFQTPLVPAVLLRRYKRFLADVRLEDGREVTAHCANPGSMMGLKDEGIKIWLEPNDDPKKKLKYGWRLVEHKNGHFTGVDTSVPNRALKAALLAHEIPELASYESVRPEVKYGTNSRIDFLLSGEGRKDLYLEVKSVTLSREEGVAEFPDSVTARGTKHLEELMAMIAEGHDAMMLYLVQRTDAERVTLAPDIDPTYAETFQRARAAGVQVLAYGCDISPTQITVGAPLPFAYESR</sequence>
<dbReference type="InterPro" id="IPR041465">
    <property type="entry name" value="SfsA_N"/>
</dbReference>
<reference evidence="4 5" key="1">
    <citation type="submission" date="2017-05" db="EMBL/GenBank/DDBJ databases">
        <authorList>
            <person name="Varghese N."/>
            <person name="Submissions S."/>
        </authorList>
    </citation>
    <scope>NUCLEOTIDE SEQUENCE [LARGE SCALE GENOMIC DNA]</scope>
    <source>
        <strain evidence="4 5">DSM 29734</strain>
    </source>
</reference>
<dbReference type="RefSeq" id="WP_283423946.1">
    <property type="nucleotide sequence ID" value="NZ_FXTY01000001.1"/>
</dbReference>
<dbReference type="NCBIfam" id="TIGR00230">
    <property type="entry name" value="sfsA"/>
    <property type="match status" value="1"/>
</dbReference>
<evidence type="ECO:0000313" key="4">
    <source>
        <dbReference type="EMBL" id="SMP00835.1"/>
    </source>
</evidence>
<accession>A0ABY1N673</accession>
<dbReference type="Proteomes" id="UP001157961">
    <property type="component" value="Unassembled WGS sequence"/>
</dbReference>
<dbReference type="PANTHER" id="PTHR30545:SF2">
    <property type="entry name" value="SUGAR FERMENTATION STIMULATION PROTEIN A"/>
    <property type="match status" value="1"/>
</dbReference>
<comment type="caution">
    <text evidence="4">The sequence shown here is derived from an EMBL/GenBank/DDBJ whole genome shotgun (WGS) entry which is preliminary data.</text>
</comment>
<gene>
    <name evidence="1" type="primary">sfsA</name>
    <name evidence="4" type="ORF">SAMN06265373_10155</name>
</gene>
<evidence type="ECO:0000256" key="1">
    <source>
        <dbReference type="HAMAP-Rule" id="MF_00095"/>
    </source>
</evidence>
<dbReference type="Gene3D" id="3.40.1350.60">
    <property type="match status" value="1"/>
</dbReference>
<protein>
    <recommendedName>
        <fullName evidence="1">Sugar fermentation stimulation protein homolog</fullName>
    </recommendedName>
</protein>
<organism evidence="4 5">
    <name type="scientific">Shimia sagamensis</name>
    <dbReference type="NCBI Taxonomy" id="1566352"/>
    <lineage>
        <taxon>Bacteria</taxon>
        <taxon>Pseudomonadati</taxon>
        <taxon>Pseudomonadota</taxon>
        <taxon>Alphaproteobacteria</taxon>
        <taxon>Rhodobacterales</taxon>
        <taxon>Roseobacteraceae</taxon>
    </lineage>
</organism>
<dbReference type="Pfam" id="PF03749">
    <property type="entry name" value="SfsA"/>
    <property type="match status" value="1"/>
</dbReference>
<feature type="domain" description="Sugar fermentation stimulation protein C-terminal" evidence="2">
    <location>
        <begin position="84"/>
        <end position="222"/>
    </location>
</feature>